<evidence type="ECO:0000313" key="2">
    <source>
        <dbReference type="Proteomes" id="UP001141950"/>
    </source>
</evidence>
<sequence length="161" mass="18230">MYKLVLYVAMMAIWLSAHTLQIEEEMAMKALFQGKRAVNRAAHAAAQQVDKTALADGIARIDASAASDAAALYLQRNLQLDENGEPLARSFLRERVDILVFEVINDDREFPFFYRNEDYDFEAVLKQPGVVLIVRMAHPRRFSVMEPISWEIKGTAELVVG</sequence>
<name>A0A9X2MK35_9BACL</name>
<dbReference type="RefSeq" id="WP_257443539.1">
    <property type="nucleotide sequence ID" value="NZ_JANIPJ010000003.1"/>
</dbReference>
<dbReference type="EMBL" id="JANIPJ010000003">
    <property type="protein sequence ID" value="MCR2803338.1"/>
    <property type="molecule type" value="Genomic_DNA"/>
</dbReference>
<protein>
    <submittedName>
        <fullName evidence="1">Uncharacterized protein</fullName>
    </submittedName>
</protein>
<keyword evidence="2" id="KW-1185">Reference proteome</keyword>
<evidence type="ECO:0000313" key="1">
    <source>
        <dbReference type="EMBL" id="MCR2803338.1"/>
    </source>
</evidence>
<reference evidence="1" key="1">
    <citation type="submission" date="2022-08" db="EMBL/GenBank/DDBJ databases">
        <title>The genomic sequence of strain Paenibacillus sp. SCIV0701.</title>
        <authorList>
            <person name="Zhao H."/>
        </authorList>
    </citation>
    <scope>NUCLEOTIDE SEQUENCE</scope>
    <source>
        <strain evidence="1">SCIV0701</strain>
    </source>
</reference>
<organism evidence="1 2">
    <name type="scientific">Paenibacillus soyae</name>
    <dbReference type="NCBI Taxonomy" id="2969249"/>
    <lineage>
        <taxon>Bacteria</taxon>
        <taxon>Bacillati</taxon>
        <taxon>Bacillota</taxon>
        <taxon>Bacilli</taxon>
        <taxon>Bacillales</taxon>
        <taxon>Paenibacillaceae</taxon>
        <taxon>Paenibacillus</taxon>
    </lineage>
</organism>
<dbReference type="Proteomes" id="UP001141950">
    <property type="component" value="Unassembled WGS sequence"/>
</dbReference>
<dbReference type="AlphaFoldDB" id="A0A9X2MK35"/>
<proteinExistence type="predicted"/>
<comment type="caution">
    <text evidence="1">The sequence shown here is derived from an EMBL/GenBank/DDBJ whole genome shotgun (WGS) entry which is preliminary data.</text>
</comment>
<accession>A0A9X2MK35</accession>
<gene>
    <name evidence="1" type="ORF">NQZ67_05520</name>
</gene>